<reference evidence="3 5" key="2">
    <citation type="submission" date="2018-06" db="EMBL/GenBank/DDBJ databases">
        <authorList>
            <consortium name="Pathogen Informatics"/>
            <person name="Doyle S."/>
        </authorList>
    </citation>
    <scope>NUCLEOTIDE SEQUENCE [LARGE SCALE GENOMIC DNA]</scope>
    <source>
        <strain evidence="3 5">NCTC12022</strain>
    </source>
</reference>
<name>A0A0W0TKR5_9GAMM</name>
<dbReference type="RefSeq" id="WP_058446352.1">
    <property type="nucleotide sequence ID" value="NZ_CAAAHT010000011.1"/>
</dbReference>
<accession>A0A0W0TKR5</accession>
<evidence type="ECO:0000313" key="3">
    <source>
        <dbReference type="EMBL" id="SPX61438.1"/>
    </source>
</evidence>
<dbReference type="Proteomes" id="UP000054698">
    <property type="component" value="Unassembled WGS sequence"/>
</dbReference>
<keyword evidence="1" id="KW-0812">Transmembrane</keyword>
<evidence type="ECO:0000256" key="1">
    <source>
        <dbReference type="SAM" id="Phobius"/>
    </source>
</evidence>
<evidence type="ECO:0000313" key="2">
    <source>
        <dbReference type="EMBL" id="KTC96182.1"/>
    </source>
</evidence>
<protein>
    <recommendedName>
        <fullName evidence="6">Transmembrane protein</fullName>
    </recommendedName>
</protein>
<dbReference type="AlphaFoldDB" id="A0A0W0TKR5"/>
<dbReference type="Proteomes" id="UP000251942">
    <property type="component" value="Unassembled WGS sequence"/>
</dbReference>
<dbReference type="EMBL" id="LNYB01000081">
    <property type="protein sequence ID" value="KTC96182.1"/>
    <property type="molecule type" value="Genomic_DNA"/>
</dbReference>
<gene>
    <name evidence="2" type="ORF">Lfee_1980</name>
    <name evidence="3" type="ORF">NCTC12022_02178</name>
</gene>
<dbReference type="EMBL" id="UASS01000022">
    <property type="protein sequence ID" value="SPX61438.1"/>
    <property type="molecule type" value="Genomic_DNA"/>
</dbReference>
<evidence type="ECO:0000313" key="5">
    <source>
        <dbReference type="Proteomes" id="UP000251942"/>
    </source>
</evidence>
<dbReference type="PATRIC" id="fig|453.4.peg.2170"/>
<evidence type="ECO:0000313" key="4">
    <source>
        <dbReference type="Proteomes" id="UP000054698"/>
    </source>
</evidence>
<reference evidence="2 4" key="1">
    <citation type="submission" date="2015-11" db="EMBL/GenBank/DDBJ databases">
        <title>Genomic analysis of 38 Legionella species identifies large and diverse effector repertoires.</title>
        <authorList>
            <person name="Burstein D."/>
            <person name="Amaro F."/>
            <person name="Zusman T."/>
            <person name="Lifshitz Z."/>
            <person name="Cohen O."/>
            <person name="Gilbert J.A."/>
            <person name="Pupko T."/>
            <person name="Shuman H.A."/>
            <person name="Segal G."/>
        </authorList>
    </citation>
    <scope>NUCLEOTIDE SEQUENCE [LARGE SCALE GENOMIC DNA]</scope>
    <source>
        <strain evidence="2 4">WO-44C</strain>
    </source>
</reference>
<keyword evidence="1" id="KW-1133">Transmembrane helix</keyword>
<evidence type="ECO:0008006" key="6">
    <source>
        <dbReference type="Google" id="ProtNLM"/>
    </source>
</evidence>
<feature type="transmembrane region" description="Helical" evidence="1">
    <location>
        <begin position="54"/>
        <end position="79"/>
    </location>
</feature>
<dbReference type="NCBIfam" id="NF037947">
    <property type="entry name" value="holin_4"/>
    <property type="match status" value="1"/>
</dbReference>
<sequence>MTNCRLSPMALGLALGILWGISIFLMGIIAYYSSYGQPFVAAMGSLYVGYQPSVLGSVIGGIIGFIDAFIGGVILAWLYNLFAHCCCKKSEACAVEETTVVKAAPKPRAKKTTS</sequence>
<proteinExistence type="predicted"/>
<feature type="transmembrane region" description="Helical" evidence="1">
    <location>
        <begin position="12"/>
        <end position="34"/>
    </location>
</feature>
<keyword evidence="1" id="KW-0472">Membrane</keyword>
<keyword evidence="4" id="KW-1185">Reference proteome</keyword>
<organism evidence="2 4">
    <name type="scientific">Legionella feeleii</name>
    <dbReference type="NCBI Taxonomy" id="453"/>
    <lineage>
        <taxon>Bacteria</taxon>
        <taxon>Pseudomonadati</taxon>
        <taxon>Pseudomonadota</taxon>
        <taxon>Gammaproteobacteria</taxon>
        <taxon>Legionellales</taxon>
        <taxon>Legionellaceae</taxon>
        <taxon>Legionella</taxon>
    </lineage>
</organism>